<evidence type="ECO:0000313" key="1">
    <source>
        <dbReference type="EMBL" id="JAE32388.1"/>
    </source>
</evidence>
<dbReference type="EMBL" id="GBRH01165508">
    <property type="protein sequence ID" value="JAE32388.1"/>
    <property type="molecule type" value="Transcribed_RNA"/>
</dbReference>
<dbReference type="AlphaFoldDB" id="A0A0A9HHJ8"/>
<accession>A0A0A9HHJ8</accession>
<protein>
    <submittedName>
        <fullName evidence="1">Uncharacterized protein</fullName>
    </submittedName>
</protein>
<proteinExistence type="predicted"/>
<reference evidence="1" key="1">
    <citation type="submission" date="2014-09" db="EMBL/GenBank/DDBJ databases">
        <authorList>
            <person name="Magalhaes I.L.F."/>
            <person name="Oliveira U."/>
            <person name="Santos F.R."/>
            <person name="Vidigal T.H.D.A."/>
            <person name="Brescovit A.D."/>
            <person name="Santos A.J."/>
        </authorList>
    </citation>
    <scope>NUCLEOTIDE SEQUENCE</scope>
    <source>
        <tissue evidence="1">Shoot tissue taken approximately 20 cm above the soil surface</tissue>
    </source>
</reference>
<organism evidence="1">
    <name type="scientific">Arundo donax</name>
    <name type="common">Giant reed</name>
    <name type="synonym">Donax arundinaceus</name>
    <dbReference type="NCBI Taxonomy" id="35708"/>
    <lineage>
        <taxon>Eukaryota</taxon>
        <taxon>Viridiplantae</taxon>
        <taxon>Streptophyta</taxon>
        <taxon>Embryophyta</taxon>
        <taxon>Tracheophyta</taxon>
        <taxon>Spermatophyta</taxon>
        <taxon>Magnoliopsida</taxon>
        <taxon>Liliopsida</taxon>
        <taxon>Poales</taxon>
        <taxon>Poaceae</taxon>
        <taxon>PACMAD clade</taxon>
        <taxon>Arundinoideae</taxon>
        <taxon>Arundineae</taxon>
        <taxon>Arundo</taxon>
    </lineage>
</organism>
<name>A0A0A9HHJ8_ARUDO</name>
<reference evidence="1" key="2">
    <citation type="journal article" date="2015" name="Data Brief">
        <title>Shoot transcriptome of the giant reed, Arundo donax.</title>
        <authorList>
            <person name="Barrero R.A."/>
            <person name="Guerrero F.D."/>
            <person name="Moolhuijzen P."/>
            <person name="Goolsby J.A."/>
            <person name="Tidwell J."/>
            <person name="Bellgard S.E."/>
            <person name="Bellgard M.I."/>
        </authorList>
    </citation>
    <scope>NUCLEOTIDE SEQUENCE</scope>
    <source>
        <tissue evidence="1">Shoot tissue taken approximately 20 cm above the soil surface</tissue>
    </source>
</reference>
<sequence length="61" mass="7552">MQAYKTQQLIRKMKNIFGIEHSRTEKKRRKSGVFWLKKLKALPCYQNRCHYRHLCKRVILF</sequence>